<sequence length="150" mass="17941">MIMANSSSIQKPLVPKQLFSESTIHTIISTVAQLMVIRYIRMNTRTNKYIYIHLEYRDDITLIFNKYNNNDLIYFYIDIHTEHHEYSTTKMIYLRYSDESEKTILYEHTGPNGASSIIPLCKGWYVHKRKIHIRKRRPQSFKAVNFFSKN</sequence>
<reference evidence="1 2" key="1">
    <citation type="journal article" date="2011" name="J. Bacteriol.">
        <title>Whole-genome sequences of two Borrelia afzelii and two Borrelia garinii Lyme disease agent isolates.</title>
        <authorList>
            <person name="Casjens S.R."/>
            <person name="Mongodin E.F."/>
            <person name="Qiu W.-G."/>
            <person name="Dunn J.J."/>
            <person name="Luft B.J."/>
            <person name="Fraser-Liggett C.M."/>
            <person name="Schutzer S.E."/>
        </authorList>
    </citation>
    <scope>NUCLEOTIDE SEQUENCE [LARGE SCALE GENOMIC DNA]</scope>
    <source>
        <strain evidence="1 2">PBr</strain>
    </source>
</reference>
<dbReference type="Pfam" id="PF05085">
    <property type="entry name" value="DUF685"/>
    <property type="match status" value="1"/>
</dbReference>
<dbReference type="Proteomes" id="UP000006103">
    <property type="component" value="Plasmid PBr_cp32-10"/>
</dbReference>
<dbReference type="InterPro" id="IPR007777">
    <property type="entry name" value="DUF685"/>
</dbReference>
<accession>B8F1B9</accession>
<proteinExistence type="predicted"/>
<dbReference type="AlphaFoldDB" id="B8F1B9"/>
<geneLocation type="plasmid" evidence="1 2">
    <name>PBr_cp32-10</name>
</geneLocation>
<evidence type="ECO:0000313" key="2">
    <source>
        <dbReference type="Proteomes" id="UP000006103"/>
    </source>
</evidence>
<protein>
    <submittedName>
        <fullName evidence="1">Uncharacterized protein</fullName>
    </submittedName>
</protein>
<keyword evidence="2" id="KW-1185">Reference proteome</keyword>
<dbReference type="EMBL" id="CP001306">
    <property type="protein sequence ID" value="ACL34696.1"/>
    <property type="molecule type" value="Genomic_DNA"/>
</dbReference>
<organism evidence="1 2">
    <name type="scientific">Borreliella garinii PBr</name>
    <dbReference type="NCBI Taxonomy" id="498743"/>
    <lineage>
        <taxon>Bacteria</taxon>
        <taxon>Pseudomonadati</taxon>
        <taxon>Spirochaetota</taxon>
        <taxon>Spirochaetia</taxon>
        <taxon>Spirochaetales</taxon>
        <taxon>Borreliaceae</taxon>
        <taxon>Borreliella</taxon>
    </lineage>
</organism>
<name>B8F1B9_BORGR</name>
<keyword evidence="1" id="KW-0614">Plasmid</keyword>
<evidence type="ECO:0000313" key="1">
    <source>
        <dbReference type="EMBL" id="ACL34696.1"/>
    </source>
</evidence>
<gene>
    <name evidence="1" type="ORF">BGAPBR_Q0042</name>
</gene>